<name>K6YHZ0_9ALTE</name>
<dbReference type="AlphaFoldDB" id="K6YHZ0"/>
<dbReference type="OrthoDB" id="6388048at2"/>
<dbReference type="eggNOG" id="ENOG502ZFZI">
    <property type="taxonomic scope" value="Bacteria"/>
</dbReference>
<protein>
    <submittedName>
        <fullName evidence="1">Uncharacterized protein</fullName>
    </submittedName>
</protein>
<keyword evidence="2" id="KW-1185">Reference proteome</keyword>
<accession>K6YHZ0</accession>
<evidence type="ECO:0000313" key="2">
    <source>
        <dbReference type="Proteomes" id="UP000006334"/>
    </source>
</evidence>
<reference evidence="1 2" key="1">
    <citation type="journal article" date="2017" name="Antonie Van Leeuwenhoek">
        <title>Rhizobium rhizosphaerae sp. nov., a novel species isolated from rice rhizosphere.</title>
        <authorList>
            <person name="Zhao J.J."/>
            <person name="Zhang J."/>
            <person name="Zhang R.J."/>
            <person name="Zhang C.W."/>
            <person name="Yin H.Q."/>
            <person name="Zhang X.X."/>
        </authorList>
    </citation>
    <scope>NUCLEOTIDE SEQUENCE [LARGE SCALE GENOMIC DNA]</scope>
    <source>
        <strain evidence="1 2">E3</strain>
    </source>
</reference>
<dbReference type="EMBL" id="BAEN01000068">
    <property type="protein sequence ID" value="GAC16238.1"/>
    <property type="molecule type" value="Genomic_DNA"/>
</dbReference>
<dbReference type="STRING" id="1127673.GLIP_3627"/>
<dbReference type="Proteomes" id="UP000006334">
    <property type="component" value="Unassembled WGS sequence"/>
</dbReference>
<sequence length="62" mass="7216">MSCLTRKLQQNLTRYIKKHSEQIADKPVECVKEELVDKGLCPSHITDDQMREILRCAYHSGK</sequence>
<dbReference type="RefSeq" id="WP_008846040.1">
    <property type="nucleotide sequence ID" value="NZ_BAEN01000068.1"/>
</dbReference>
<comment type="caution">
    <text evidence="1">The sequence shown here is derived from an EMBL/GenBank/DDBJ whole genome shotgun (WGS) entry which is preliminary data.</text>
</comment>
<proteinExistence type="predicted"/>
<gene>
    <name evidence="1" type="ORF">GLIP_3627</name>
</gene>
<organism evidence="1 2">
    <name type="scientific">Aliiglaciecola lipolytica E3</name>
    <dbReference type="NCBI Taxonomy" id="1127673"/>
    <lineage>
        <taxon>Bacteria</taxon>
        <taxon>Pseudomonadati</taxon>
        <taxon>Pseudomonadota</taxon>
        <taxon>Gammaproteobacteria</taxon>
        <taxon>Alteromonadales</taxon>
        <taxon>Alteromonadaceae</taxon>
        <taxon>Aliiglaciecola</taxon>
    </lineage>
</organism>
<evidence type="ECO:0000313" key="1">
    <source>
        <dbReference type="EMBL" id="GAC16238.1"/>
    </source>
</evidence>